<evidence type="ECO:0000256" key="1">
    <source>
        <dbReference type="ARBA" id="ARBA00004141"/>
    </source>
</evidence>
<keyword evidence="3 5" id="KW-1133">Transmembrane helix</keyword>
<name>A0A8J8Q2P3_9EURY</name>
<comment type="caution">
    <text evidence="6">The sequence shown here is derived from an EMBL/GenBank/DDBJ whole genome shotgun (WGS) entry which is preliminary data.</text>
</comment>
<dbReference type="EMBL" id="PHNJ01000003">
    <property type="protein sequence ID" value="TYL39311.1"/>
    <property type="molecule type" value="Genomic_DNA"/>
</dbReference>
<keyword evidence="7" id="KW-1185">Reference proteome</keyword>
<evidence type="ECO:0000313" key="6">
    <source>
        <dbReference type="EMBL" id="TYL39311.1"/>
    </source>
</evidence>
<dbReference type="RefSeq" id="WP_148857456.1">
    <property type="nucleotide sequence ID" value="NZ_PHNJ01000003.1"/>
</dbReference>
<accession>A0A8J8Q2P3</accession>
<dbReference type="OrthoDB" id="31170at2157"/>
<dbReference type="PANTHER" id="PTHR33514">
    <property type="entry name" value="PROTEIN ABCI12, CHLOROPLASTIC"/>
    <property type="match status" value="1"/>
</dbReference>
<evidence type="ECO:0000256" key="5">
    <source>
        <dbReference type="SAM" id="Phobius"/>
    </source>
</evidence>
<evidence type="ECO:0000256" key="4">
    <source>
        <dbReference type="ARBA" id="ARBA00023136"/>
    </source>
</evidence>
<keyword evidence="2 5" id="KW-0812">Transmembrane</keyword>
<feature type="transmembrane region" description="Helical" evidence="5">
    <location>
        <begin position="215"/>
        <end position="236"/>
    </location>
</feature>
<feature type="transmembrane region" description="Helical" evidence="5">
    <location>
        <begin position="262"/>
        <end position="281"/>
    </location>
</feature>
<dbReference type="CDD" id="cd16914">
    <property type="entry name" value="EcfT"/>
    <property type="match status" value="1"/>
</dbReference>
<gene>
    <name evidence="6" type="ORF">CV102_08525</name>
</gene>
<dbReference type="Proteomes" id="UP000766904">
    <property type="component" value="Unassembled WGS sequence"/>
</dbReference>
<evidence type="ECO:0000313" key="7">
    <source>
        <dbReference type="Proteomes" id="UP000766904"/>
    </source>
</evidence>
<evidence type="ECO:0000256" key="3">
    <source>
        <dbReference type="ARBA" id="ARBA00022989"/>
    </source>
</evidence>
<dbReference type="InterPro" id="IPR003339">
    <property type="entry name" value="ABC/ECF_trnsptr_transmembrane"/>
</dbReference>
<comment type="subcellular location">
    <subcellularLocation>
        <location evidence="1">Membrane</location>
        <topology evidence="1">Multi-pass membrane protein</topology>
    </subcellularLocation>
</comment>
<dbReference type="Pfam" id="PF02361">
    <property type="entry name" value="CbiQ"/>
    <property type="match status" value="1"/>
</dbReference>
<feature type="transmembrane region" description="Helical" evidence="5">
    <location>
        <begin position="61"/>
        <end position="77"/>
    </location>
</feature>
<dbReference type="GO" id="GO:0005886">
    <property type="term" value="C:plasma membrane"/>
    <property type="evidence" value="ECO:0007669"/>
    <property type="project" value="TreeGrafter"/>
</dbReference>
<dbReference type="PANTHER" id="PTHR33514:SF13">
    <property type="entry name" value="PROTEIN ABCI12, CHLOROPLASTIC"/>
    <property type="match status" value="1"/>
</dbReference>
<organism evidence="6 7">
    <name type="scientific">Natronococcus pandeyae</name>
    <dbReference type="NCBI Taxonomy" id="2055836"/>
    <lineage>
        <taxon>Archaea</taxon>
        <taxon>Methanobacteriati</taxon>
        <taxon>Methanobacteriota</taxon>
        <taxon>Stenosarchaea group</taxon>
        <taxon>Halobacteria</taxon>
        <taxon>Halobacteriales</taxon>
        <taxon>Natrialbaceae</taxon>
        <taxon>Natronococcus</taxon>
    </lineage>
</organism>
<keyword evidence="4 5" id="KW-0472">Membrane</keyword>
<evidence type="ECO:0000256" key="2">
    <source>
        <dbReference type="ARBA" id="ARBA00022692"/>
    </source>
</evidence>
<feature type="transmembrane region" description="Helical" evidence="5">
    <location>
        <begin position="133"/>
        <end position="152"/>
    </location>
</feature>
<reference evidence="6" key="1">
    <citation type="submission" date="2017-11" db="EMBL/GenBank/DDBJ databases">
        <authorList>
            <person name="Kajale S.C."/>
            <person name="Sharma A."/>
        </authorList>
    </citation>
    <scope>NUCLEOTIDE SEQUENCE</scope>
    <source>
        <strain evidence="6">LS1_42</strain>
    </source>
</reference>
<feature type="transmembrane region" description="Helical" evidence="5">
    <location>
        <begin position="84"/>
        <end position="103"/>
    </location>
</feature>
<protein>
    <submittedName>
        <fullName evidence="6">Energy-coupling factor transporter transmembrane protein EcfT</fullName>
    </submittedName>
</protein>
<sequence>MAHETDIDVNEIIERSSGRSGNVFEYQPGDSFVHRLNPVTKLVISVSLVFIAFLFPTYPGPAVLTVATFVVVVLAGVTKAVLRIVAVIGTPLAASLLIIHGLFYPGNETVLYTVGGVPVVEQVHYYREGFEFALLYLFRILTLMLALLVTIVTTHPKRLTIALMEKGMPSKFAYVFLAALQLIPQLQARAVSILDAQRARGLDTKATLRRRVRSLFALMIPLLIGTLIATETRALALESRGFSRVGERTFLLDVPDTALDRALRWLAVAAVVVVAVWRVVFG</sequence>
<dbReference type="AlphaFoldDB" id="A0A8J8Q2P3"/>
<proteinExistence type="predicted"/>